<feature type="compositionally biased region" description="Acidic residues" evidence="5">
    <location>
        <begin position="225"/>
        <end position="237"/>
    </location>
</feature>
<dbReference type="GO" id="GO:0005634">
    <property type="term" value="C:nucleus"/>
    <property type="evidence" value="ECO:0007669"/>
    <property type="project" value="TreeGrafter"/>
</dbReference>
<dbReference type="GeneID" id="54484313"/>
<keyword evidence="6" id="KW-0812">Transmembrane</keyword>
<comment type="subunit">
    <text evidence="1">Interacts with lipid droplet proteins.</text>
</comment>
<dbReference type="Pfam" id="PF10300">
    <property type="entry name" value="Iml2-TPR_39"/>
    <property type="match status" value="1"/>
</dbReference>
<evidence type="ECO:0000256" key="2">
    <source>
        <dbReference type="ARBA" id="ARBA00018424"/>
    </source>
</evidence>
<dbReference type="GO" id="GO:0005829">
    <property type="term" value="C:cytosol"/>
    <property type="evidence" value="ECO:0007669"/>
    <property type="project" value="TreeGrafter"/>
</dbReference>
<feature type="region of interest" description="Disordered" evidence="5">
    <location>
        <begin position="193"/>
        <end position="263"/>
    </location>
</feature>
<proteinExistence type="predicted"/>
<sequence length="713" mass="80370">MSLRSLLGRGQPNGSTQSLSALDEPNLIADAMEGAALIMNDDVDGAETRLSRMNSPFHKMGQGVVVFLRATLGFEPEIMRQASEKLSEAESSAYEHHKHALKRGSTYGSIIYPAGTEFALCQAQAQLLGAVLAVLNESLPESIKGFYKMRKAYVTLDSILSSETAYVHSSSTNNPADTHRRSLKSLPAVSGKVHIAGNSRPGTELPSQQPSTEASSEAVSRNNSDDEDEFFEADEDHEGASTPQEYIGNLTENEPSDSKPDSTRSAIYQLERKFTSVTLTDGPEKELFSEHPTDGFIHAGSNLCFGILSLIISMIPPAFSMLLKIVGFHGDKERGIQMLWQSTKFNNVYAAIGGLVLFGYYHGIMGFCDIQPPSGPGSYPKEQLSILLVAMRERFPKSALWRLEEARMMANEKRLEEAVEFMDKSEPSAMEQIDALAWFERCLYLMYLHRYEETSKAFQELCTKNNWSHGLYLYIAASAHVELYRKYKKSEPDEAARQAKIATDLFHRVPQKAGRKRFLARQLPFDTFTMRKISKWDARARDRKIPFIDAIGVSPIEEIIYFWNGYKRMGPQQLQMTLANLGWPDQNAYHGWSEEIDEHSIQTLLKAITIRHMGDFQEGRRLLSEEIMGHDRALFKGHLKDSWTAPCARYEFAASLWVEMQKNGEEDALKLQEISGHLEEVSRWESYDLDARMGIRITTAKDTLKQLDVRPTI</sequence>
<gene>
    <name evidence="7" type="ORF">EJ05DRAFT_472823</name>
</gene>
<dbReference type="InterPro" id="IPR019412">
    <property type="entry name" value="IML2/TPR_39"/>
</dbReference>
<dbReference type="GO" id="GO:0005741">
    <property type="term" value="C:mitochondrial outer membrane"/>
    <property type="evidence" value="ECO:0007669"/>
    <property type="project" value="TreeGrafter"/>
</dbReference>
<evidence type="ECO:0000313" key="8">
    <source>
        <dbReference type="Proteomes" id="UP000799437"/>
    </source>
</evidence>
<evidence type="ECO:0000256" key="3">
    <source>
        <dbReference type="ARBA" id="ARBA00019539"/>
    </source>
</evidence>
<organism evidence="7 8">
    <name type="scientific">Pseudovirgaria hyperparasitica</name>
    <dbReference type="NCBI Taxonomy" id="470096"/>
    <lineage>
        <taxon>Eukaryota</taxon>
        <taxon>Fungi</taxon>
        <taxon>Dikarya</taxon>
        <taxon>Ascomycota</taxon>
        <taxon>Pezizomycotina</taxon>
        <taxon>Dothideomycetes</taxon>
        <taxon>Dothideomycetes incertae sedis</taxon>
        <taxon>Acrospermales</taxon>
        <taxon>Acrospermaceae</taxon>
        <taxon>Pseudovirgaria</taxon>
    </lineage>
</organism>
<keyword evidence="6" id="KW-1133">Transmembrane helix</keyword>
<dbReference type="PANTHER" id="PTHR31859:SF1">
    <property type="entry name" value="TETRATRICOPEPTIDE REPEAT PROTEIN 39C"/>
    <property type="match status" value="1"/>
</dbReference>
<evidence type="ECO:0000256" key="5">
    <source>
        <dbReference type="SAM" id="MobiDB-lite"/>
    </source>
</evidence>
<evidence type="ECO:0000256" key="4">
    <source>
        <dbReference type="ARBA" id="ARBA00043897"/>
    </source>
</evidence>
<reference evidence="7" key="1">
    <citation type="journal article" date="2020" name="Stud. Mycol.">
        <title>101 Dothideomycetes genomes: a test case for predicting lifestyles and emergence of pathogens.</title>
        <authorList>
            <person name="Haridas S."/>
            <person name="Albert R."/>
            <person name="Binder M."/>
            <person name="Bloem J."/>
            <person name="Labutti K."/>
            <person name="Salamov A."/>
            <person name="Andreopoulos B."/>
            <person name="Baker S."/>
            <person name="Barry K."/>
            <person name="Bills G."/>
            <person name="Bluhm B."/>
            <person name="Cannon C."/>
            <person name="Castanera R."/>
            <person name="Culley D."/>
            <person name="Daum C."/>
            <person name="Ezra D."/>
            <person name="Gonzalez J."/>
            <person name="Henrissat B."/>
            <person name="Kuo A."/>
            <person name="Liang C."/>
            <person name="Lipzen A."/>
            <person name="Lutzoni F."/>
            <person name="Magnuson J."/>
            <person name="Mondo S."/>
            <person name="Nolan M."/>
            <person name="Ohm R."/>
            <person name="Pangilinan J."/>
            <person name="Park H.-J."/>
            <person name="Ramirez L."/>
            <person name="Alfaro M."/>
            <person name="Sun H."/>
            <person name="Tritt A."/>
            <person name="Yoshinaga Y."/>
            <person name="Zwiers L.-H."/>
            <person name="Turgeon B."/>
            <person name="Goodwin S."/>
            <person name="Spatafora J."/>
            <person name="Crous P."/>
            <person name="Grigoriev I."/>
        </authorList>
    </citation>
    <scope>NUCLEOTIDE SEQUENCE</scope>
    <source>
        <strain evidence="7">CBS 121739</strain>
    </source>
</reference>
<feature type="compositionally biased region" description="Polar residues" evidence="5">
    <location>
        <begin position="205"/>
        <end position="222"/>
    </location>
</feature>
<dbReference type="Proteomes" id="UP000799437">
    <property type="component" value="Unassembled WGS sequence"/>
</dbReference>
<dbReference type="RefSeq" id="XP_033604320.1">
    <property type="nucleotide sequence ID" value="XM_033743259.1"/>
</dbReference>
<feature type="transmembrane region" description="Helical" evidence="6">
    <location>
        <begin position="305"/>
        <end position="327"/>
    </location>
</feature>
<dbReference type="PANTHER" id="PTHR31859">
    <property type="entry name" value="TETRATRICOPEPTIDE REPEAT PROTEIN 39 FAMILY MEMBER"/>
    <property type="match status" value="1"/>
</dbReference>
<feature type="transmembrane region" description="Helical" evidence="6">
    <location>
        <begin position="348"/>
        <end position="367"/>
    </location>
</feature>
<name>A0A6A6WI04_9PEZI</name>
<evidence type="ECO:0000256" key="6">
    <source>
        <dbReference type="SAM" id="Phobius"/>
    </source>
</evidence>
<feature type="region of interest" description="Disordered" evidence="5">
    <location>
        <begin position="1"/>
        <end position="22"/>
    </location>
</feature>
<keyword evidence="8" id="KW-1185">Reference proteome</keyword>
<dbReference type="InterPro" id="IPR011990">
    <property type="entry name" value="TPR-like_helical_dom_sf"/>
</dbReference>
<dbReference type="SUPFAM" id="SSF48452">
    <property type="entry name" value="TPR-like"/>
    <property type="match status" value="1"/>
</dbReference>
<accession>A0A6A6WI04</accession>
<comment type="function">
    <text evidence="4">Inclusion body (IB) resident protein that interacts strongly with lipid droplet (LD) proteins. Involved in LD-mediated IB clearing after protein folding stress, probably by enabling access to the IBs of an LD-stored soluble sterol derivative that acts as a chaperone in inclusion clearing.</text>
</comment>
<dbReference type="AlphaFoldDB" id="A0A6A6WI04"/>
<protein>
    <recommendedName>
        <fullName evidence="2">Inclusion body clearance protein IML2</fullName>
    </recommendedName>
    <alternativeName>
        <fullName evidence="3">Inclusion body clearance protein iml2</fullName>
    </alternativeName>
</protein>
<evidence type="ECO:0000256" key="1">
    <source>
        <dbReference type="ARBA" id="ARBA00011408"/>
    </source>
</evidence>
<dbReference type="EMBL" id="ML996566">
    <property type="protein sequence ID" value="KAF2761869.1"/>
    <property type="molecule type" value="Genomic_DNA"/>
</dbReference>
<evidence type="ECO:0000313" key="7">
    <source>
        <dbReference type="EMBL" id="KAF2761869.1"/>
    </source>
</evidence>
<dbReference type="Gene3D" id="1.25.40.1040">
    <property type="match status" value="1"/>
</dbReference>
<keyword evidence="6" id="KW-0472">Membrane</keyword>
<dbReference type="OrthoDB" id="2154985at2759"/>